<organism evidence="1">
    <name type="scientific">Opuntia streptacantha</name>
    <name type="common">Prickly pear cactus</name>
    <name type="synonym">Opuntia cardona</name>
    <dbReference type="NCBI Taxonomy" id="393608"/>
    <lineage>
        <taxon>Eukaryota</taxon>
        <taxon>Viridiplantae</taxon>
        <taxon>Streptophyta</taxon>
        <taxon>Embryophyta</taxon>
        <taxon>Tracheophyta</taxon>
        <taxon>Spermatophyta</taxon>
        <taxon>Magnoliopsida</taxon>
        <taxon>eudicotyledons</taxon>
        <taxon>Gunneridae</taxon>
        <taxon>Pentapetalae</taxon>
        <taxon>Caryophyllales</taxon>
        <taxon>Cactineae</taxon>
        <taxon>Cactaceae</taxon>
        <taxon>Opuntioideae</taxon>
        <taxon>Opuntia</taxon>
    </lineage>
</organism>
<accession>A0A7C9DEF9</accession>
<sequence length="128" mass="14483">MEECLRLYGLTVGTISQQKRTSTSSLASLRIIRLTSPRSRGMHMTTKVRIKLLRTMNNLRAKQPTFQQAKSGNWRSQYCAWPNNFTRNGPPITGLRLVPTCITHRICNVRPSSKPTSHRGMLLCLGCP</sequence>
<proteinExistence type="predicted"/>
<reference evidence="1" key="2">
    <citation type="submission" date="2020-07" db="EMBL/GenBank/DDBJ databases">
        <authorList>
            <person name="Vera ALvarez R."/>
            <person name="Arias-Moreno D.M."/>
            <person name="Jimenez-Jacinto V."/>
            <person name="Jimenez-Bremont J.F."/>
            <person name="Swaminathan K."/>
            <person name="Moose S.P."/>
            <person name="Guerrero-Gonzalez M.L."/>
            <person name="Marino-Ramirez L."/>
            <person name="Landsman D."/>
            <person name="Rodriguez-Kessler M."/>
            <person name="Delgado-Sanchez P."/>
        </authorList>
    </citation>
    <scope>NUCLEOTIDE SEQUENCE</scope>
    <source>
        <tissue evidence="1">Cladode</tissue>
    </source>
</reference>
<dbReference type="EMBL" id="GISG01105346">
    <property type="protein sequence ID" value="MBA4637545.1"/>
    <property type="molecule type" value="Transcribed_RNA"/>
</dbReference>
<reference evidence="1" key="1">
    <citation type="journal article" date="2013" name="J. Plant Res.">
        <title>Effect of fungi and light on seed germination of three Opuntia species from semiarid lands of central Mexico.</title>
        <authorList>
            <person name="Delgado-Sanchez P."/>
            <person name="Jimenez-Bremont J.F."/>
            <person name="Guerrero-Gonzalez Mde L."/>
            <person name="Flores J."/>
        </authorList>
    </citation>
    <scope>NUCLEOTIDE SEQUENCE</scope>
    <source>
        <tissue evidence="1">Cladode</tissue>
    </source>
</reference>
<name>A0A7C9DEF9_OPUST</name>
<protein>
    <submittedName>
        <fullName evidence="1">Uncharacterized protein</fullName>
    </submittedName>
</protein>
<dbReference type="AlphaFoldDB" id="A0A7C9DEF9"/>
<evidence type="ECO:0000313" key="1">
    <source>
        <dbReference type="EMBL" id="MBA4637545.1"/>
    </source>
</evidence>